<protein>
    <submittedName>
        <fullName evidence="2">Protein containing Por secretion system C-terminal sorting domain</fullName>
    </submittedName>
</protein>
<accession>A0A0S7C433</accession>
<keyword evidence="3" id="KW-1185">Reference proteome</keyword>
<organism evidence="2">
    <name type="scientific">Lentimicrobium saccharophilum</name>
    <dbReference type="NCBI Taxonomy" id="1678841"/>
    <lineage>
        <taxon>Bacteria</taxon>
        <taxon>Pseudomonadati</taxon>
        <taxon>Bacteroidota</taxon>
        <taxon>Bacteroidia</taxon>
        <taxon>Bacteroidales</taxon>
        <taxon>Lentimicrobiaceae</taxon>
        <taxon>Lentimicrobium</taxon>
    </lineage>
</organism>
<dbReference type="NCBIfam" id="TIGR04183">
    <property type="entry name" value="Por_Secre_tail"/>
    <property type="match status" value="1"/>
</dbReference>
<dbReference type="EMBL" id="DF968182">
    <property type="protein sequence ID" value="GAP43832.1"/>
    <property type="molecule type" value="Genomic_DNA"/>
</dbReference>
<evidence type="ECO:0000313" key="3">
    <source>
        <dbReference type="Proteomes" id="UP000053091"/>
    </source>
</evidence>
<dbReference type="RefSeq" id="WP_062041610.1">
    <property type="nucleotide sequence ID" value="NZ_DF968182.1"/>
</dbReference>
<reference evidence="2" key="1">
    <citation type="journal article" date="2015" name="Genome Announc.">
        <title>Draft Genome Sequence of Bacteroidales Strain TBC1, a Novel Isolate from a Methanogenic Wastewater Treatment System.</title>
        <authorList>
            <person name="Tourlousse D.M."/>
            <person name="Matsuura N."/>
            <person name="Sun L."/>
            <person name="Toyonaga M."/>
            <person name="Kuroda K."/>
            <person name="Ohashi A."/>
            <person name="Cruz R."/>
            <person name="Yamaguchi T."/>
            <person name="Sekiguchi Y."/>
        </authorList>
    </citation>
    <scope>NUCLEOTIDE SEQUENCE [LARGE SCALE GENOMIC DNA]</scope>
    <source>
        <strain evidence="2">TBC1</strain>
    </source>
</reference>
<proteinExistence type="predicted"/>
<dbReference type="PATRIC" id="fig|1678841.3.peg.2225"/>
<dbReference type="Proteomes" id="UP000053091">
    <property type="component" value="Unassembled WGS sequence"/>
</dbReference>
<evidence type="ECO:0000313" key="2">
    <source>
        <dbReference type="EMBL" id="GAP43832.1"/>
    </source>
</evidence>
<evidence type="ECO:0000256" key="1">
    <source>
        <dbReference type="SAM" id="SignalP"/>
    </source>
</evidence>
<keyword evidence="1" id="KW-0732">Signal</keyword>
<dbReference type="InterPro" id="IPR026444">
    <property type="entry name" value="Secre_tail"/>
</dbReference>
<dbReference type="STRING" id="1678841.TBC1_111990"/>
<feature type="signal peptide" evidence="1">
    <location>
        <begin position="1"/>
        <end position="22"/>
    </location>
</feature>
<gene>
    <name evidence="2" type="ORF">TBC1_111990</name>
</gene>
<feature type="chain" id="PRO_5006633519" evidence="1">
    <location>
        <begin position="23"/>
        <end position="1583"/>
    </location>
</feature>
<dbReference type="OrthoDB" id="1050368at2"/>
<sequence length="1583" mass="164785">MMKFKRLNVVMLVITFLFTALEMTGQTYHNLAGGAFNQNWTNTGLITTNDDWTGVPSIIGYRGDNLTSATGVDPQTVLSEGTPVIDVNANQTDPNSYTSGGVTEFEITNPVVALQGSGTADAPYIVIYLNTEGLTSVQVSYNLRDIDGSADDAVQPVALQYRSGTTGDFVNIPEGFVADATSGPSLATLETPVSVTLPSATLNQAQLQLRIITTNAAGSDEWVGIDDIVITGTSGGNVPPSITNIVQTPASGITPSTTVSVAADVTDTDGTISSVVLNWGLTSGSLTNSINMTLGGGNTYSTVSNIPAQPDGTTVYYAITATDDDAASTTSGLQSYLVTSPATQLAFVNFPAAGTQGNAVATFTVEARRGDNTVDPGYTGDITLSIATGTGTLGGTVTRAAVAGVASFNDITFSAAGTYTLNANASGLTQATSSSIVISPAPAITSAVLPLYINGNTPANSRVPFAFYATLGNLQPNATYRYFNQAVTSADGPTTNGAGNPILVDAATGTFTRTSSPGFGGSNVYGTFTANSTGQYSGWFLFEATGNARFTPGNQVFMRIMINDGNDGTTVVNRLTTADYVTVIGFGTGSTAVEGTAIRAISTASPKNFAFLYDNTNGTGRPIFGTSIEVTGVDYVAAGTYATFYTTDVYNVNGAWGGIVPNVNANGVRRIEERALAGGTIVNTDTSPDGVWGATATANPAGGLDEVLVIDLIAANTPVISVSPASLTGFAYVIGNGPSDTQTYALSAANLEGSGNITVTAPADYEISSDGTAFSSSLSLPFAGGIITGQPLTISVRLKAGLAVGDYNGQQIVHEGGNAANAIVTCSGSVTYPVPVLSSETVPMWIQGINGTNAKRVPFAFRATLSNMLPNATYRYFNKVVISSDSPTTDGAGNVIFVNTDGSFTRTSSTSMANAGEYGEFTTDASGSYSGWFITEPSGNDRFTPGNQVFMRIMLNNGENGTSVATRLTTIASAEVINFGTVNQAGEGTGIRGISEAASGNMVYLYDNVNGSGRPVYGTSIETTGIDFTAVGTYVTFYTSEVQGNNGSWGGIVPNLLPDGIRRIEERSRADGSLVAVHTSEDGVWGVYDTRNPFGGDVDILVIDLMPTGEPVLSVSPSVLSGFTYVEGSGPSEIQTYLLSGTDLEGSGNIVVSAPEDYELSADGVNFTASLEFPFAEGVITGQPVTVSVRLVAGLPAGDYSGQTILNAGGGATDKVVTCNGSVTAAVQPGISGVILPQFVQGINGTNNTRVPYAFWATLENLTPEATYRYFNKVVLESDLPTADGAGNCIFIAADGTYLRTTSTSLANPGEYGEFTTDATGAYTGWFIAEPTGNARFTPGNQLYMRISLNDGAGGSDVAHRLTTADYATVLQFGTEADPTYGTAIMGISEDTPKDFALLYDNTAGTGRPLYAAHIETSEVDFASITSYAPFYISEVAGTDGSWGGIVPNVNDAGVQRVEIRSGEDGTILHTYEVPSGVWIETDTRNPSGGLDNVLLLDLISIGIDRPENSGLAIYSYNKEIRVQTENTGKLSLMLYNLQGQQVYSGQLQGSNHYFLNLNIPSGIYVASIISDSRQFSYKLIVR</sequence>
<name>A0A0S7C433_9BACT</name>